<keyword evidence="10" id="KW-0902">Two-component regulatory system</keyword>
<dbReference type="InterPro" id="IPR050351">
    <property type="entry name" value="BphY/WalK/GraS-like"/>
</dbReference>
<dbReference type="RefSeq" id="WP_307395889.1">
    <property type="nucleotide sequence ID" value="NZ_BAAADK010000046.1"/>
</dbReference>
<evidence type="ECO:0000259" key="15">
    <source>
        <dbReference type="PROSITE" id="PS50885"/>
    </source>
</evidence>
<dbReference type="PROSITE" id="PS50112">
    <property type="entry name" value="PAS"/>
    <property type="match status" value="1"/>
</dbReference>
<dbReference type="Proteomes" id="UP001235840">
    <property type="component" value="Unassembled WGS sequence"/>
</dbReference>
<dbReference type="Pfam" id="PF02518">
    <property type="entry name" value="HATPase_c"/>
    <property type="match status" value="1"/>
</dbReference>
<evidence type="ECO:0000313" key="17">
    <source>
        <dbReference type="Proteomes" id="UP001235840"/>
    </source>
</evidence>
<feature type="transmembrane region" description="Helical" evidence="12">
    <location>
        <begin position="185"/>
        <end position="208"/>
    </location>
</feature>
<organism evidence="16 17">
    <name type="scientific">Caldalkalibacillus horti</name>
    <dbReference type="NCBI Taxonomy" id="77523"/>
    <lineage>
        <taxon>Bacteria</taxon>
        <taxon>Bacillati</taxon>
        <taxon>Bacillota</taxon>
        <taxon>Bacilli</taxon>
        <taxon>Bacillales</taxon>
        <taxon>Bacillaceae</taxon>
        <taxon>Caldalkalibacillus</taxon>
    </lineage>
</organism>
<dbReference type="InterPro" id="IPR036097">
    <property type="entry name" value="HisK_dim/P_sf"/>
</dbReference>
<dbReference type="CDD" id="cd00075">
    <property type="entry name" value="HATPase"/>
    <property type="match status" value="1"/>
</dbReference>
<keyword evidence="8 16" id="KW-0418">Kinase</keyword>
<dbReference type="CDD" id="cd00082">
    <property type="entry name" value="HisKA"/>
    <property type="match status" value="1"/>
</dbReference>
<dbReference type="InterPro" id="IPR049814">
    <property type="entry name" value="Resp_reg_WalK"/>
</dbReference>
<evidence type="ECO:0000256" key="9">
    <source>
        <dbReference type="ARBA" id="ARBA00022840"/>
    </source>
</evidence>
<keyword evidence="6 16" id="KW-0808">Transferase</keyword>
<dbReference type="SUPFAM" id="SSF47384">
    <property type="entry name" value="Homodimeric domain of signal transducing histidine kinase"/>
    <property type="match status" value="1"/>
</dbReference>
<evidence type="ECO:0000256" key="11">
    <source>
        <dbReference type="ARBA" id="ARBA00023136"/>
    </source>
</evidence>
<keyword evidence="11 12" id="KW-0472">Membrane</keyword>
<dbReference type="Pfam" id="PF00672">
    <property type="entry name" value="HAMP"/>
    <property type="match status" value="1"/>
</dbReference>
<evidence type="ECO:0000259" key="13">
    <source>
        <dbReference type="PROSITE" id="PS50109"/>
    </source>
</evidence>
<feature type="transmembrane region" description="Helical" evidence="12">
    <location>
        <begin position="154"/>
        <end position="173"/>
    </location>
</feature>
<dbReference type="Pfam" id="PF23846">
    <property type="entry name" value="Cache_WalK"/>
    <property type="match status" value="1"/>
</dbReference>
<evidence type="ECO:0000256" key="10">
    <source>
        <dbReference type="ARBA" id="ARBA00023012"/>
    </source>
</evidence>
<protein>
    <recommendedName>
        <fullName evidence="3">histidine kinase</fullName>
        <ecNumber evidence="3">2.7.13.3</ecNumber>
    </recommendedName>
</protein>
<dbReference type="SMART" id="SM00388">
    <property type="entry name" value="HisKA"/>
    <property type="match status" value="1"/>
</dbReference>
<keyword evidence="12" id="KW-1133">Transmembrane helix</keyword>
<comment type="caution">
    <text evidence="16">The sequence shown here is derived from an EMBL/GenBank/DDBJ whole genome shotgun (WGS) entry which is preliminary data.</text>
</comment>
<evidence type="ECO:0000256" key="5">
    <source>
        <dbReference type="ARBA" id="ARBA00022553"/>
    </source>
</evidence>
<keyword evidence="12" id="KW-0812">Transmembrane</keyword>
<dbReference type="Gene3D" id="3.30.450.20">
    <property type="entry name" value="PAS domain"/>
    <property type="match status" value="2"/>
</dbReference>
<feature type="transmembrane region" description="Helical" evidence="12">
    <location>
        <begin position="21"/>
        <end position="40"/>
    </location>
</feature>
<dbReference type="Pfam" id="PF00512">
    <property type="entry name" value="HisKA"/>
    <property type="match status" value="1"/>
</dbReference>
<dbReference type="Gene3D" id="1.10.8.500">
    <property type="entry name" value="HAMP domain in histidine kinase"/>
    <property type="match status" value="1"/>
</dbReference>
<dbReference type="InterPro" id="IPR003661">
    <property type="entry name" value="HisK_dim/P_dom"/>
</dbReference>
<name>A0ABT9W1Q1_9BACI</name>
<proteinExistence type="predicted"/>
<evidence type="ECO:0000256" key="1">
    <source>
        <dbReference type="ARBA" id="ARBA00000085"/>
    </source>
</evidence>
<dbReference type="Gene3D" id="1.10.287.130">
    <property type="match status" value="1"/>
</dbReference>
<dbReference type="PRINTS" id="PR00344">
    <property type="entry name" value="BCTRLSENSOR"/>
</dbReference>
<dbReference type="InterPro" id="IPR000014">
    <property type="entry name" value="PAS"/>
</dbReference>
<dbReference type="InterPro" id="IPR004358">
    <property type="entry name" value="Sig_transdc_His_kin-like_C"/>
</dbReference>
<keyword evidence="5" id="KW-0597">Phosphoprotein</keyword>
<gene>
    <name evidence="16" type="ORF">J2S11_003066</name>
</gene>
<dbReference type="InterPro" id="IPR057640">
    <property type="entry name" value="Cache_WalK"/>
</dbReference>
<feature type="domain" description="HAMP" evidence="15">
    <location>
        <begin position="209"/>
        <end position="261"/>
    </location>
</feature>
<dbReference type="InterPro" id="IPR036890">
    <property type="entry name" value="HATPase_C_sf"/>
</dbReference>
<dbReference type="SMART" id="SM00091">
    <property type="entry name" value="PAS"/>
    <property type="match status" value="1"/>
</dbReference>
<evidence type="ECO:0000256" key="7">
    <source>
        <dbReference type="ARBA" id="ARBA00022741"/>
    </source>
</evidence>
<dbReference type="PROSITE" id="PS50885">
    <property type="entry name" value="HAMP"/>
    <property type="match status" value="1"/>
</dbReference>
<dbReference type="InterPro" id="IPR003660">
    <property type="entry name" value="HAMP_dom"/>
</dbReference>
<dbReference type="InterPro" id="IPR035965">
    <property type="entry name" value="PAS-like_dom_sf"/>
</dbReference>
<feature type="domain" description="PAS" evidence="14">
    <location>
        <begin position="266"/>
        <end position="319"/>
    </location>
</feature>
<dbReference type="InterPro" id="IPR013767">
    <property type="entry name" value="PAS_fold"/>
</dbReference>
<keyword evidence="17" id="KW-1185">Reference proteome</keyword>
<keyword evidence="4" id="KW-1003">Cell membrane</keyword>
<dbReference type="SMART" id="SM00304">
    <property type="entry name" value="HAMP"/>
    <property type="match status" value="1"/>
</dbReference>
<dbReference type="Pfam" id="PF00989">
    <property type="entry name" value="PAS"/>
    <property type="match status" value="1"/>
</dbReference>
<dbReference type="SUPFAM" id="SSF158472">
    <property type="entry name" value="HAMP domain-like"/>
    <property type="match status" value="1"/>
</dbReference>
<comment type="subcellular location">
    <subcellularLocation>
        <location evidence="2">Cell membrane</location>
        <topology evidence="2">Multi-pass membrane protein</topology>
    </subcellularLocation>
</comment>
<dbReference type="Gene3D" id="3.30.565.10">
    <property type="entry name" value="Histidine kinase-like ATPase, C-terminal domain"/>
    <property type="match status" value="1"/>
</dbReference>
<evidence type="ECO:0000256" key="4">
    <source>
        <dbReference type="ARBA" id="ARBA00022475"/>
    </source>
</evidence>
<evidence type="ECO:0000313" key="16">
    <source>
        <dbReference type="EMBL" id="MDQ0167141.1"/>
    </source>
</evidence>
<dbReference type="SUPFAM" id="SSF55874">
    <property type="entry name" value="ATPase domain of HSP90 chaperone/DNA topoisomerase II/histidine kinase"/>
    <property type="match status" value="1"/>
</dbReference>
<dbReference type="NCBIfam" id="TIGR00229">
    <property type="entry name" value="sensory_box"/>
    <property type="match status" value="1"/>
</dbReference>
<dbReference type="InterPro" id="IPR005467">
    <property type="entry name" value="His_kinase_dom"/>
</dbReference>
<keyword evidence="9" id="KW-0067">ATP-binding</keyword>
<dbReference type="EC" id="2.7.13.3" evidence="3"/>
<dbReference type="PANTHER" id="PTHR45453:SF1">
    <property type="entry name" value="PHOSPHATE REGULON SENSOR PROTEIN PHOR"/>
    <property type="match status" value="1"/>
</dbReference>
<evidence type="ECO:0000256" key="8">
    <source>
        <dbReference type="ARBA" id="ARBA00022777"/>
    </source>
</evidence>
<evidence type="ECO:0000256" key="6">
    <source>
        <dbReference type="ARBA" id="ARBA00022679"/>
    </source>
</evidence>
<dbReference type="GO" id="GO:0004673">
    <property type="term" value="F:protein histidine kinase activity"/>
    <property type="evidence" value="ECO:0007669"/>
    <property type="project" value="UniProtKB-EC"/>
</dbReference>
<dbReference type="PANTHER" id="PTHR45453">
    <property type="entry name" value="PHOSPHATE REGULON SENSOR PROTEIN PHOR"/>
    <property type="match status" value="1"/>
</dbReference>
<dbReference type="SUPFAM" id="SSF55785">
    <property type="entry name" value="PYP-like sensor domain (PAS domain)"/>
    <property type="match status" value="1"/>
</dbReference>
<dbReference type="EMBL" id="JAUSTY010000013">
    <property type="protein sequence ID" value="MDQ0167141.1"/>
    <property type="molecule type" value="Genomic_DNA"/>
</dbReference>
<sequence length="612" mass="68852">MKVMKALRQLKWFNSINWKFTMIYVLLILVAMQVFSAYFMNSLESHYVNNFTRMLDQQASLFAYSAQNYFDESQDEETGTLQREDMDVFIDRFFSTPLIDIQVLDQNGVVIGASTDRQRIIGQINTQLEVKRALAGTRDETIRINPENGHRTKIISLPITLGNQVVGAIYLMASMEDTYQTIQDINGILVTGTLIALVLTVSLGVTLAKTITSPIKDMTVQASSMADGDFSKKVKIYGQDEIGQLAQVFNEMSERLSKALHDNAQERNRIASILSHMSDGVVAIDHRGSIMLSNATAEALLGKTEEEMVGEPIADVLELPDQEWLKIYEVQDYRFLVDVAVNEQPIILQVKSTQINWEGGTQGAIIVLQDVTQQEKLEGERKEFVANVSHELRTPLTTMKSYLEALDDGVLQDKDLAPRFIHVVQNETERMIRLVNDLLQLSSMDTKKIPLKWKTTNMHLLIKDVVERFSIPFANRELEVKLDLADDLPLVLVDPDQMVQVMDNIMSNSIKYSNQGGVISVEASLKESDIEIVISDNGIGIPKPDLKHIFKRFYRVDKARSREMGGTGLGLAIAKEIIEAHDGSIRLDSVVGEGTKVFIRLPIIRENRGDEV</sequence>
<dbReference type="InterPro" id="IPR003594">
    <property type="entry name" value="HATPase_dom"/>
</dbReference>
<reference evidence="16 17" key="1">
    <citation type="submission" date="2023-07" db="EMBL/GenBank/DDBJ databases">
        <title>Genomic Encyclopedia of Type Strains, Phase IV (KMG-IV): sequencing the most valuable type-strain genomes for metagenomic binning, comparative biology and taxonomic classification.</title>
        <authorList>
            <person name="Goeker M."/>
        </authorList>
    </citation>
    <scope>NUCLEOTIDE SEQUENCE [LARGE SCALE GENOMIC DNA]</scope>
    <source>
        <strain evidence="16 17">DSM 12751</strain>
    </source>
</reference>
<accession>A0ABT9W1Q1</accession>
<dbReference type="PROSITE" id="PS50109">
    <property type="entry name" value="HIS_KIN"/>
    <property type="match status" value="1"/>
</dbReference>
<evidence type="ECO:0000256" key="12">
    <source>
        <dbReference type="SAM" id="Phobius"/>
    </source>
</evidence>
<dbReference type="CDD" id="cd00130">
    <property type="entry name" value="PAS"/>
    <property type="match status" value="1"/>
</dbReference>
<dbReference type="SMART" id="SM00387">
    <property type="entry name" value="HATPase_c"/>
    <property type="match status" value="1"/>
</dbReference>
<dbReference type="CDD" id="cd06225">
    <property type="entry name" value="HAMP"/>
    <property type="match status" value="1"/>
</dbReference>
<feature type="domain" description="Histidine kinase" evidence="13">
    <location>
        <begin position="387"/>
        <end position="605"/>
    </location>
</feature>
<evidence type="ECO:0000259" key="14">
    <source>
        <dbReference type="PROSITE" id="PS50112"/>
    </source>
</evidence>
<evidence type="ECO:0000256" key="3">
    <source>
        <dbReference type="ARBA" id="ARBA00012438"/>
    </source>
</evidence>
<keyword evidence="7" id="KW-0547">Nucleotide-binding</keyword>
<dbReference type="NCBIfam" id="NF033092">
    <property type="entry name" value="HK_WalK"/>
    <property type="match status" value="1"/>
</dbReference>
<evidence type="ECO:0000256" key="2">
    <source>
        <dbReference type="ARBA" id="ARBA00004651"/>
    </source>
</evidence>
<comment type="catalytic activity">
    <reaction evidence="1">
        <text>ATP + protein L-histidine = ADP + protein N-phospho-L-histidine.</text>
        <dbReference type="EC" id="2.7.13.3"/>
    </reaction>
</comment>